<keyword evidence="3" id="KW-1185">Reference proteome</keyword>
<protein>
    <submittedName>
        <fullName evidence="2">Uncharacterized protein</fullName>
    </submittedName>
</protein>
<gene>
    <name evidence="2" type="ORF">NEISICOT_03456</name>
</gene>
<sequence>MRYRGNRISDDVCLILMGTGRLKRIWQQLFFMFFFGGLGNACLCCHLFQTTFS</sequence>
<comment type="caution">
    <text evidence="2">The sequence shown here is derived from an EMBL/GenBank/DDBJ whole genome shotgun (WGS) entry which is preliminary data.</text>
</comment>
<proteinExistence type="predicted"/>
<accession>C6MA74</accession>
<feature type="transmembrane region" description="Helical" evidence="1">
    <location>
        <begin position="29"/>
        <end position="49"/>
    </location>
</feature>
<keyword evidence="1" id="KW-0812">Transmembrane</keyword>
<keyword evidence="1" id="KW-0472">Membrane</keyword>
<keyword evidence="1" id="KW-1133">Transmembrane helix</keyword>
<organism evidence="2 3">
    <name type="scientific">Neisseria sicca ATCC 29256</name>
    <dbReference type="NCBI Taxonomy" id="547045"/>
    <lineage>
        <taxon>Bacteria</taxon>
        <taxon>Pseudomonadati</taxon>
        <taxon>Pseudomonadota</taxon>
        <taxon>Betaproteobacteria</taxon>
        <taxon>Neisseriales</taxon>
        <taxon>Neisseriaceae</taxon>
        <taxon>Neisseria</taxon>
    </lineage>
</organism>
<evidence type="ECO:0000313" key="3">
    <source>
        <dbReference type="Proteomes" id="UP000005365"/>
    </source>
</evidence>
<dbReference type="AlphaFoldDB" id="C6MA74"/>
<name>C6MA74_NEISI</name>
<dbReference type="EMBL" id="ACKO02000035">
    <property type="protein sequence ID" value="EET42818.1"/>
    <property type="molecule type" value="Genomic_DNA"/>
</dbReference>
<reference evidence="2" key="1">
    <citation type="submission" date="2009-07" db="EMBL/GenBank/DDBJ databases">
        <authorList>
            <person name="Weinstock G."/>
            <person name="Sodergren E."/>
            <person name="Clifton S."/>
            <person name="Fulton L."/>
            <person name="Fulton B."/>
            <person name="Courtney L."/>
            <person name="Fronick C."/>
            <person name="Harrison M."/>
            <person name="Strong C."/>
            <person name="Farmer C."/>
            <person name="Delahaunty K."/>
            <person name="Markovic C."/>
            <person name="Hall O."/>
            <person name="Minx P."/>
            <person name="Tomlinson C."/>
            <person name="Mitreva M."/>
            <person name="Nelson J."/>
            <person name="Hou S."/>
            <person name="Wollam A."/>
            <person name="Pepin K.H."/>
            <person name="Johnson M."/>
            <person name="Bhonagiri V."/>
            <person name="Nash W.E."/>
            <person name="Warren W."/>
            <person name="Chinwalla A."/>
            <person name="Mardis E.R."/>
            <person name="Wilson R.K."/>
        </authorList>
    </citation>
    <scope>NUCLEOTIDE SEQUENCE [LARGE SCALE GENOMIC DNA]</scope>
    <source>
        <strain evidence="2">ATCC 29256</strain>
    </source>
</reference>
<dbReference type="Proteomes" id="UP000005365">
    <property type="component" value="Unassembled WGS sequence"/>
</dbReference>
<evidence type="ECO:0000313" key="2">
    <source>
        <dbReference type="EMBL" id="EET42818.1"/>
    </source>
</evidence>
<evidence type="ECO:0000256" key="1">
    <source>
        <dbReference type="SAM" id="Phobius"/>
    </source>
</evidence>